<proteinExistence type="predicted"/>
<dbReference type="AlphaFoldDB" id="A0A4S8J367"/>
<name>A0A4S8J367_MUSBA</name>
<gene>
    <name evidence="1" type="ORF">C4D60_Mb11t10850</name>
</gene>
<sequence>MTRQVLLCINNCKKDKHLNGIRHKNKTVQKVLCLAKSQIRNTERKKKSTILDRDRESETDGVAVGDVGCGGSSGGGSGGTANPPRTAGVSSAFANITKRLGNWKKLRSRPVMAGEHCPPSFLSLPCSSFDCLRALGGANIEKSLKFGVIANSIKLNYHCYHYLPKYARQMTMSLGAVVIIVVVIDENDTGMSLETSRVQS</sequence>
<reference evidence="1 2" key="1">
    <citation type="journal article" date="2019" name="Nat. Plants">
        <title>Genome sequencing of Musa balbisiana reveals subgenome evolution and function divergence in polyploid bananas.</title>
        <authorList>
            <person name="Yao X."/>
        </authorList>
    </citation>
    <scope>NUCLEOTIDE SEQUENCE [LARGE SCALE GENOMIC DNA]</scope>
    <source>
        <strain evidence="2">cv. DH-PKW</strain>
        <tissue evidence="1">Leaves</tissue>
    </source>
</reference>
<protein>
    <submittedName>
        <fullName evidence="1">Uncharacterized protein</fullName>
    </submittedName>
</protein>
<organism evidence="1 2">
    <name type="scientific">Musa balbisiana</name>
    <name type="common">Banana</name>
    <dbReference type="NCBI Taxonomy" id="52838"/>
    <lineage>
        <taxon>Eukaryota</taxon>
        <taxon>Viridiplantae</taxon>
        <taxon>Streptophyta</taxon>
        <taxon>Embryophyta</taxon>
        <taxon>Tracheophyta</taxon>
        <taxon>Spermatophyta</taxon>
        <taxon>Magnoliopsida</taxon>
        <taxon>Liliopsida</taxon>
        <taxon>Zingiberales</taxon>
        <taxon>Musaceae</taxon>
        <taxon>Musa</taxon>
    </lineage>
</organism>
<keyword evidence="2" id="KW-1185">Reference proteome</keyword>
<dbReference type="EMBL" id="PYDT01000007">
    <property type="protein sequence ID" value="THU55837.1"/>
    <property type="molecule type" value="Genomic_DNA"/>
</dbReference>
<evidence type="ECO:0000313" key="1">
    <source>
        <dbReference type="EMBL" id="THU55837.1"/>
    </source>
</evidence>
<accession>A0A4S8J367</accession>
<dbReference type="Proteomes" id="UP000317650">
    <property type="component" value="Chromosome 11"/>
</dbReference>
<comment type="caution">
    <text evidence="1">The sequence shown here is derived from an EMBL/GenBank/DDBJ whole genome shotgun (WGS) entry which is preliminary data.</text>
</comment>
<evidence type="ECO:0000313" key="2">
    <source>
        <dbReference type="Proteomes" id="UP000317650"/>
    </source>
</evidence>